<feature type="non-terminal residue" evidence="2">
    <location>
        <position position="210"/>
    </location>
</feature>
<feature type="non-terminal residue" evidence="2">
    <location>
        <position position="1"/>
    </location>
</feature>
<accession>A0A0B6XXI6</accession>
<feature type="compositionally biased region" description="Basic residues" evidence="1">
    <location>
        <begin position="146"/>
        <end position="169"/>
    </location>
</feature>
<dbReference type="AlphaFoldDB" id="A0A0B6XXI6"/>
<evidence type="ECO:0000256" key="1">
    <source>
        <dbReference type="SAM" id="MobiDB-lite"/>
    </source>
</evidence>
<name>A0A0B6XXI6_9EUPU</name>
<dbReference type="EMBL" id="HACG01001708">
    <property type="protein sequence ID" value="CEK48573.1"/>
    <property type="molecule type" value="Transcribed_RNA"/>
</dbReference>
<organism evidence="2">
    <name type="scientific">Arion vulgaris</name>
    <dbReference type="NCBI Taxonomy" id="1028688"/>
    <lineage>
        <taxon>Eukaryota</taxon>
        <taxon>Metazoa</taxon>
        <taxon>Spiralia</taxon>
        <taxon>Lophotrochozoa</taxon>
        <taxon>Mollusca</taxon>
        <taxon>Gastropoda</taxon>
        <taxon>Heterobranchia</taxon>
        <taxon>Euthyneura</taxon>
        <taxon>Panpulmonata</taxon>
        <taxon>Eupulmonata</taxon>
        <taxon>Stylommatophora</taxon>
        <taxon>Helicina</taxon>
        <taxon>Arionoidea</taxon>
        <taxon>Arionidae</taxon>
        <taxon>Arion</taxon>
    </lineage>
</organism>
<feature type="region of interest" description="Disordered" evidence="1">
    <location>
        <begin position="139"/>
        <end position="189"/>
    </location>
</feature>
<gene>
    <name evidence="2" type="primary">ORF4473</name>
</gene>
<sequence>DFKDTGNVIFQPKQVISNNKIQLKKSNMLTEFIVKEAEVSGDDVSSDEMEEKDDFYESSFIDNNTEVTQTQNADMKAIYLKSIKSPVLDGIASRYKMQYNTKRRQDMSIFSQTLPEDHGMSEYEEDSFCVGSDVEDSCLEEESQLQKHKQQKLSKPGPRKNKKARKYKKVMPNSSSDEENGAGIQMTQEFSIHPCKFGRKVLASSSEDEV</sequence>
<proteinExistence type="predicted"/>
<protein>
    <submittedName>
        <fullName evidence="2">Uncharacterized protein</fullName>
    </submittedName>
</protein>
<evidence type="ECO:0000313" key="2">
    <source>
        <dbReference type="EMBL" id="CEK48573.1"/>
    </source>
</evidence>
<reference evidence="2" key="1">
    <citation type="submission" date="2014-12" db="EMBL/GenBank/DDBJ databases">
        <title>Insight into the proteome of Arion vulgaris.</title>
        <authorList>
            <person name="Aradska J."/>
            <person name="Bulat T."/>
            <person name="Smidak R."/>
            <person name="Sarate P."/>
            <person name="Gangsoo J."/>
            <person name="Sialana F."/>
            <person name="Bilban M."/>
            <person name="Lubec G."/>
        </authorList>
    </citation>
    <scope>NUCLEOTIDE SEQUENCE</scope>
    <source>
        <tissue evidence="2">Skin</tissue>
    </source>
</reference>